<evidence type="ECO:0000256" key="8">
    <source>
        <dbReference type="ARBA" id="ARBA00022679"/>
    </source>
</evidence>
<dbReference type="InterPro" id="IPR017932">
    <property type="entry name" value="GATase_2_dom"/>
</dbReference>
<keyword evidence="12" id="KW-0315">Glutamine amidotransferase</keyword>
<feature type="domain" description="Glutamine amidotransferase type-2" evidence="18">
    <location>
        <begin position="145"/>
        <end position="410"/>
    </location>
</feature>
<evidence type="ECO:0000256" key="5">
    <source>
        <dbReference type="ARBA" id="ARBA00011941"/>
    </source>
</evidence>
<dbReference type="PROSITE" id="PS51278">
    <property type="entry name" value="GATASE_TYPE_2"/>
    <property type="match status" value="1"/>
</dbReference>
<evidence type="ECO:0000256" key="15">
    <source>
        <dbReference type="ARBA" id="ARBA00033770"/>
    </source>
</evidence>
<dbReference type="InterPro" id="IPR000836">
    <property type="entry name" value="PRTase_dom"/>
</dbReference>
<sequence length="652" mass="71329">MQEKYMIKINFAIIKTIRQWYFMCLFQSLAAFAPSHAHFNSNSNNERTINYFLNLVDLLRFYNIVSVLYNFVAFNWDCCLKDNIMEGPAGPSCRLSSDDVAGHSQDTNDNCQNDSCQCDRTQAEVKIKSKRFGRGAVESGLTHECGVFGAIGTGEWPTQVDVAQVICLGLVALQHRGQESAGIVTSEGKSARTFNSHKGMGLINNIFNDDAMRKLKGNLGIGHTRYSTSAASEEVNCQPFVVHTAHGALAVAHNGELVNCSSLRKMVLGRGVGLSTHSDSELITQALCLNPPEGETDGPDWPARINHLMRLAPLSYSLVIMLKDKIYAVRDPYGNRPLCLGKILPLGSSYAYKSSSSKHAAVLLNGCAKNGMDDKPEGWVVSSESCGFLSIGARYVREVLPGEIIEMSRRGIRTVDVVERPAGKQQAFCIFEYVYFARADSIFEGQMVYSARLQCGRMLARESPVDADIVSSVPESGTAAAHGYARQSGIPFMEVLCKNRYVGRTFIQPSTRLRQLGVAKKFGALSENVRGKRIVLIDDSIVRGNTIGPIIKLLRDAGAAEVHIRIASPPLKYPCYMGINIPTREELIANKMDPFKLAEHVGADSLEYLSVEGLVSAVHYNMKTTPSDGVGGHCTACLTGDYPGGLPDDADW</sequence>
<evidence type="ECO:0000256" key="2">
    <source>
        <dbReference type="ARBA" id="ARBA00001966"/>
    </source>
</evidence>
<comment type="cofactor">
    <cofactor evidence="1">
        <name>Mg(2+)</name>
        <dbReference type="ChEBI" id="CHEBI:18420"/>
    </cofactor>
</comment>
<keyword evidence="10" id="KW-0658">Purine biosynthesis</keyword>
<evidence type="ECO:0000256" key="10">
    <source>
        <dbReference type="ARBA" id="ARBA00022755"/>
    </source>
</evidence>
<dbReference type="GO" id="GO:0009113">
    <property type="term" value="P:purine nucleobase biosynthetic process"/>
    <property type="evidence" value="ECO:0007669"/>
    <property type="project" value="InterPro"/>
</dbReference>
<dbReference type="Gene3D" id="3.40.50.2020">
    <property type="match status" value="1"/>
</dbReference>
<dbReference type="HAMAP" id="MF_01931">
    <property type="entry name" value="PurF"/>
    <property type="match status" value="1"/>
</dbReference>
<evidence type="ECO:0000256" key="11">
    <source>
        <dbReference type="ARBA" id="ARBA00022842"/>
    </source>
</evidence>
<evidence type="ECO:0000256" key="12">
    <source>
        <dbReference type="ARBA" id="ARBA00022962"/>
    </source>
</evidence>
<keyword evidence="14" id="KW-0411">Iron-sulfur</keyword>
<dbReference type="GO" id="GO:0006189">
    <property type="term" value="P:'de novo' IMP biosynthetic process"/>
    <property type="evidence" value="ECO:0007669"/>
    <property type="project" value="UniProtKB-UniPathway"/>
</dbReference>
<protein>
    <recommendedName>
        <fullName evidence="15">Amidophosphoribosyltransferase</fullName>
        <ecNumber evidence="5">2.4.2.14</ecNumber>
    </recommendedName>
    <alternativeName>
        <fullName evidence="16">Glutamine phosphoribosylpyrophosphate amidotransferase</fullName>
    </alternativeName>
</protein>
<dbReference type="InterPro" id="IPR005854">
    <property type="entry name" value="PurF"/>
</dbReference>
<dbReference type="OrthoDB" id="191723at2759"/>
<dbReference type="EMBL" id="CAKASE010000074">
    <property type="protein sequence ID" value="CAG9575455.1"/>
    <property type="molecule type" value="Genomic_DNA"/>
</dbReference>
<dbReference type="SUPFAM" id="SSF56235">
    <property type="entry name" value="N-terminal nucleophile aminohydrolases (Ntn hydrolases)"/>
    <property type="match status" value="1"/>
</dbReference>
<comment type="catalytic activity">
    <reaction evidence="17">
        <text>5-phospho-beta-D-ribosylamine + L-glutamate + diphosphate = 5-phospho-alpha-D-ribose 1-diphosphate + L-glutamine + H2O</text>
        <dbReference type="Rhea" id="RHEA:14905"/>
        <dbReference type="ChEBI" id="CHEBI:15377"/>
        <dbReference type="ChEBI" id="CHEBI:29985"/>
        <dbReference type="ChEBI" id="CHEBI:33019"/>
        <dbReference type="ChEBI" id="CHEBI:58017"/>
        <dbReference type="ChEBI" id="CHEBI:58359"/>
        <dbReference type="ChEBI" id="CHEBI:58681"/>
        <dbReference type="EC" id="2.4.2.14"/>
    </reaction>
    <physiologicalReaction direction="right-to-left" evidence="17">
        <dbReference type="Rhea" id="RHEA:14907"/>
    </physiologicalReaction>
</comment>
<dbReference type="SUPFAM" id="SSF53271">
    <property type="entry name" value="PRTase-like"/>
    <property type="match status" value="1"/>
</dbReference>
<evidence type="ECO:0000256" key="7">
    <source>
        <dbReference type="ARBA" id="ARBA00022676"/>
    </source>
</evidence>
<comment type="cofactor">
    <cofactor evidence="2">
        <name>[4Fe-4S] cluster</name>
        <dbReference type="ChEBI" id="CHEBI:49883"/>
    </cofactor>
</comment>
<dbReference type="InterPro" id="IPR029055">
    <property type="entry name" value="Ntn_hydrolases_N"/>
</dbReference>
<reference evidence="19" key="1">
    <citation type="submission" date="2021-09" db="EMBL/GenBank/DDBJ databases">
        <authorList>
            <person name="Martin H S."/>
        </authorList>
    </citation>
    <scope>NUCLEOTIDE SEQUENCE</scope>
</reference>
<dbReference type="Pfam" id="PF13522">
    <property type="entry name" value="GATase_6"/>
    <property type="match status" value="1"/>
</dbReference>
<dbReference type="GO" id="GO:0004044">
    <property type="term" value="F:amidophosphoribosyltransferase activity"/>
    <property type="evidence" value="ECO:0007669"/>
    <property type="project" value="UniProtKB-EC"/>
</dbReference>
<dbReference type="FunFam" id="3.60.20.10:FF:000047">
    <property type="entry name" value="Amidophosphoribosyltransferase"/>
    <property type="match status" value="1"/>
</dbReference>
<organism evidence="19 20">
    <name type="scientific">Danaus chrysippus</name>
    <name type="common">African queen</name>
    <dbReference type="NCBI Taxonomy" id="151541"/>
    <lineage>
        <taxon>Eukaryota</taxon>
        <taxon>Metazoa</taxon>
        <taxon>Ecdysozoa</taxon>
        <taxon>Arthropoda</taxon>
        <taxon>Hexapoda</taxon>
        <taxon>Insecta</taxon>
        <taxon>Pterygota</taxon>
        <taxon>Neoptera</taxon>
        <taxon>Endopterygota</taxon>
        <taxon>Lepidoptera</taxon>
        <taxon>Glossata</taxon>
        <taxon>Ditrysia</taxon>
        <taxon>Papilionoidea</taxon>
        <taxon>Nymphalidae</taxon>
        <taxon>Danainae</taxon>
        <taxon>Danaini</taxon>
        <taxon>Danaina</taxon>
        <taxon>Danaus</taxon>
        <taxon>Anosia</taxon>
    </lineage>
</organism>
<evidence type="ECO:0000256" key="3">
    <source>
        <dbReference type="ARBA" id="ARBA00005209"/>
    </source>
</evidence>
<keyword evidence="13" id="KW-0408">Iron</keyword>
<evidence type="ECO:0000256" key="6">
    <source>
        <dbReference type="ARBA" id="ARBA00022485"/>
    </source>
</evidence>
<dbReference type="InterPro" id="IPR035584">
    <property type="entry name" value="PurF_N"/>
</dbReference>
<name>A0A8J2R1R6_9NEOP</name>
<comment type="similarity">
    <text evidence="4">In the C-terminal section; belongs to the purine/pyrimidine phosphoribosyltransferase family.</text>
</comment>
<dbReference type="PANTHER" id="PTHR11907">
    <property type="entry name" value="AMIDOPHOSPHORIBOSYLTRANSFERASE"/>
    <property type="match status" value="1"/>
</dbReference>
<keyword evidence="8" id="KW-0808">Transferase</keyword>
<dbReference type="EC" id="2.4.2.14" evidence="5"/>
<evidence type="ECO:0000256" key="4">
    <source>
        <dbReference type="ARBA" id="ARBA00010138"/>
    </source>
</evidence>
<comment type="caution">
    <text evidence="19">The sequence shown here is derived from an EMBL/GenBank/DDBJ whole genome shotgun (WGS) entry which is preliminary data.</text>
</comment>
<evidence type="ECO:0000256" key="9">
    <source>
        <dbReference type="ARBA" id="ARBA00022723"/>
    </source>
</evidence>
<accession>A0A8J2R1R6</accession>
<dbReference type="AlphaFoldDB" id="A0A8J2R1R6"/>
<gene>
    <name evidence="19" type="ORF">DCHRY22_LOCUS11352</name>
</gene>
<evidence type="ECO:0000313" key="20">
    <source>
        <dbReference type="Proteomes" id="UP000789524"/>
    </source>
</evidence>
<proteinExistence type="inferred from homology"/>
<evidence type="ECO:0000256" key="1">
    <source>
        <dbReference type="ARBA" id="ARBA00001946"/>
    </source>
</evidence>
<keyword evidence="7" id="KW-0328">Glycosyltransferase</keyword>
<dbReference type="Gene3D" id="3.60.20.10">
    <property type="entry name" value="Glutamine Phosphoribosylpyrophosphate, subunit 1, domain 1"/>
    <property type="match status" value="1"/>
</dbReference>
<dbReference type="GO" id="GO:0046872">
    <property type="term" value="F:metal ion binding"/>
    <property type="evidence" value="ECO:0007669"/>
    <property type="project" value="UniProtKB-KW"/>
</dbReference>
<dbReference type="GO" id="GO:0051539">
    <property type="term" value="F:4 iron, 4 sulfur cluster binding"/>
    <property type="evidence" value="ECO:0007669"/>
    <property type="project" value="UniProtKB-KW"/>
</dbReference>
<comment type="pathway">
    <text evidence="3">Purine metabolism; IMP biosynthesis via de novo pathway; N(1)-(5-phospho-D-ribosyl)glycinamide from 5-phospho-alpha-D-ribose 1-diphosphate: step 1/2.</text>
</comment>
<keyword evidence="6" id="KW-0004">4Fe-4S</keyword>
<evidence type="ECO:0000256" key="13">
    <source>
        <dbReference type="ARBA" id="ARBA00023004"/>
    </source>
</evidence>
<evidence type="ECO:0000256" key="14">
    <source>
        <dbReference type="ARBA" id="ARBA00023014"/>
    </source>
</evidence>
<dbReference type="Proteomes" id="UP000789524">
    <property type="component" value="Unassembled WGS sequence"/>
</dbReference>
<dbReference type="InterPro" id="IPR029057">
    <property type="entry name" value="PRTase-like"/>
</dbReference>
<keyword evidence="20" id="KW-1185">Reference proteome</keyword>
<dbReference type="CDD" id="cd06223">
    <property type="entry name" value="PRTases_typeI"/>
    <property type="match status" value="1"/>
</dbReference>
<evidence type="ECO:0000256" key="16">
    <source>
        <dbReference type="ARBA" id="ARBA00033776"/>
    </source>
</evidence>
<evidence type="ECO:0000256" key="17">
    <source>
        <dbReference type="ARBA" id="ARBA00048545"/>
    </source>
</evidence>
<evidence type="ECO:0000259" key="18">
    <source>
        <dbReference type="PROSITE" id="PS51278"/>
    </source>
</evidence>
<keyword evidence="11" id="KW-0460">Magnesium</keyword>
<keyword evidence="9" id="KW-0479">Metal-binding</keyword>
<evidence type="ECO:0000313" key="19">
    <source>
        <dbReference type="EMBL" id="CAG9575455.1"/>
    </source>
</evidence>
<dbReference type="UniPathway" id="UPA00074">
    <property type="reaction ID" value="UER00124"/>
</dbReference>
<dbReference type="CDD" id="cd00715">
    <property type="entry name" value="GPATase_N"/>
    <property type="match status" value="1"/>
</dbReference>